<organism evidence="4 5">
    <name type="scientific">Phellinidium pouzarii</name>
    <dbReference type="NCBI Taxonomy" id="167371"/>
    <lineage>
        <taxon>Eukaryota</taxon>
        <taxon>Fungi</taxon>
        <taxon>Dikarya</taxon>
        <taxon>Basidiomycota</taxon>
        <taxon>Agaricomycotina</taxon>
        <taxon>Agaricomycetes</taxon>
        <taxon>Hymenochaetales</taxon>
        <taxon>Hymenochaetaceae</taxon>
        <taxon>Phellinidium</taxon>
    </lineage>
</organism>
<dbReference type="Gene3D" id="1.20.140.50">
    <property type="entry name" value="alix/aip1 like domains"/>
    <property type="match status" value="1"/>
</dbReference>
<evidence type="ECO:0000256" key="2">
    <source>
        <dbReference type="SAM" id="MobiDB-lite"/>
    </source>
</evidence>
<evidence type="ECO:0000259" key="3">
    <source>
        <dbReference type="PROSITE" id="PS51180"/>
    </source>
</evidence>
<dbReference type="InterPro" id="IPR025304">
    <property type="entry name" value="ALIX_V_dom"/>
</dbReference>
<comment type="caution">
    <text evidence="4">The sequence shown here is derived from an EMBL/GenBank/DDBJ whole genome shotgun (WGS) entry which is preliminary data.</text>
</comment>
<sequence length="815" mass="92477">MSNHLSIPFKKTSTIPIRQAARDYIQASHTDTHPEAFRWDIERWEQLRKDATSEIVHVSRSQLVIKYYAQLTFMLTKVPVDIGLDIPYSAALKSSDPWIIIPNLAYERAAVLFNLAALYSQLAVAEDRSHPDGIKRANAYYQNAAGTLSHLIASAAPALTQSLDDNTRVDELSEPVLRCLKLLMLAQAQECAWQRAVMDHYKNGIVAKLAAKVASFYRLSVSAANESKAKSAFPLEWLAHIDTKYHHFEAAALYRKSMDDLEVNKYGHEIARLLEAKAIAKKGYDIARRNYVSRPVLDDIKSIMDILDKNISRAERDNDLIYHQDVPPISALPPVQEISLVQSTVPAALQDPAVAVGEEGVVFGELVGWGAKVAIDIYRARVDNWLKNEVFNRVKELDQSADQVLQKLSLPASLEALDKPVGLPPSLLKKAEEVRLEDGPSRIEGSIENAELLSNHCRAILSQAMDMLDQEASEDEGVRKNAAKDGNSWDRPSSYEANVELTNKEKRYRQMLDHAAQSDEHVRNKWEEWEEAIMRLMWDEEELERWIPSSTGPASGSSKDIANAQTQVHARALRAHLEAMDDLRSARAQLVHRAQRLADADDIRPRIMREASVTERWTDVEPVMFEPTLDQEMNKYEKFKDGVEEGAEKQEELAESIKARYEQFIQSRRDDPSVKEREHALQSLDLSYHKYHEIIRNLDEGLKFYNDLSKILMQFREACKEWVRSRRDEMRWLSQNLDALRVRDDPETRTTHRLSPVPLAGVPKANASPLPFRNSLDLPPPDSDEWETTGIPILRPAPGVDATYKGSPRRALKKG</sequence>
<evidence type="ECO:0000313" key="4">
    <source>
        <dbReference type="EMBL" id="THH09151.1"/>
    </source>
</evidence>
<dbReference type="PROSITE" id="PS51180">
    <property type="entry name" value="BRO1"/>
    <property type="match status" value="1"/>
</dbReference>
<gene>
    <name evidence="4" type="ORF">EW145_g2207</name>
</gene>
<dbReference type="PANTHER" id="PTHR23030">
    <property type="entry name" value="PCD6 INTERACTING PROTEIN-RELATED"/>
    <property type="match status" value="1"/>
</dbReference>
<dbReference type="AlphaFoldDB" id="A0A4S4LDF9"/>
<evidence type="ECO:0000313" key="5">
    <source>
        <dbReference type="Proteomes" id="UP000308199"/>
    </source>
</evidence>
<dbReference type="SMART" id="SM01041">
    <property type="entry name" value="BRO1"/>
    <property type="match status" value="1"/>
</dbReference>
<dbReference type="Proteomes" id="UP000308199">
    <property type="component" value="Unassembled WGS sequence"/>
</dbReference>
<dbReference type="InterPro" id="IPR004328">
    <property type="entry name" value="BRO1_dom"/>
</dbReference>
<feature type="region of interest" description="Disordered" evidence="2">
    <location>
        <begin position="470"/>
        <end position="495"/>
    </location>
</feature>
<dbReference type="Pfam" id="PF13949">
    <property type="entry name" value="ALIX_LYPXL_bnd"/>
    <property type="match status" value="1"/>
</dbReference>
<dbReference type="Pfam" id="PF03097">
    <property type="entry name" value="BRO1"/>
    <property type="match status" value="1"/>
</dbReference>
<keyword evidence="5" id="KW-1185">Reference proteome</keyword>
<name>A0A4S4LDF9_9AGAM</name>
<comment type="similarity">
    <text evidence="1">Belongs to the palA/RIM20 family.</text>
</comment>
<dbReference type="Gene3D" id="1.25.40.280">
    <property type="entry name" value="alix/aip1 like domains"/>
    <property type="match status" value="1"/>
</dbReference>
<reference evidence="4 5" key="1">
    <citation type="submission" date="2019-02" db="EMBL/GenBank/DDBJ databases">
        <title>Genome sequencing of the rare red list fungi Phellinidium pouzarii.</title>
        <authorList>
            <person name="Buettner E."/>
            <person name="Kellner H."/>
        </authorList>
    </citation>
    <scope>NUCLEOTIDE SEQUENCE [LARGE SCALE GENOMIC DNA]</scope>
    <source>
        <strain evidence="4 5">DSM 108285</strain>
    </source>
</reference>
<dbReference type="EMBL" id="SGPK01000073">
    <property type="protein sequence ID" value="THH09151.1"/>
    <property type="molecule type" value="Genomic_DNA"/>
</dbReference>
<protein>
    <recommendedName>
        <fullName evidence="3">BRO1 domain-containing protein</fullName>
    </recommendedName>
</protein>
<dbReference type="PANTHER" id="PTHR23030:SF39">
    <property type="entry name" value="PROGRAMMED CELL DEATH 6-INTERACTING PROTEIN"/>
    <property type="match status" value="1"/>
</dbReference>
<dbReference type="CDD" id="cd09241">
    <property type="entry name" value="BRO1_ScRim20-like"/>
    <property type="match status" value="1"/>
</dbReference>
<dbReference type="Gene3D" id="1.20.120.560">
    <property type="entry name" value="alix/aip1 in complex with the ypdl late domain"/>
    <property type="match status" value="1"/>
</dbReference>
<evidence type="ECO:0000256" key="1">
    <source>
        <dbReference type="ARBA" id="ARBA00038154"/>
    </source>
</evidence>
<feature type="domain" description="BRO1" evidence="3">
    <location>
        <begin position="3"/>
        <end position="401"/>
    </location>
</feature>
<dbReference type="OrthoDB" id="64867at2759"/>
<dbReference type="InterPro" id="IPR038499">
    <property type="entry name" value="BRO1_sf"/>
</dbReference>
<proteinExistence type="inferred from homology"/>
<feature type="region of interest" description="Disordered" evidence="2">
    <location>
        <begin position="747"/>
        <end position="815"/>
    </location>
</feature>
<accession>A0A4S4LDF9</accession>
<dbReference type="GO" id="GO:0005768">
    <property type="term" value="C:endosome"/>
    <property type="evidence" value="ECO:0007669"/>
    <property type="project" value="TreeGrafter"/>
</dbReference>